<feature type="compositionally biased region" description="Polar residues" evidence="1">
    <location>
        <begin position="582"/>
        <end position="594"/>
    </location>
</feature>
<evidence type="ECO:0008006" key="4">
    <source>
        <dbReference type="Google" id="ProtNLM"/>
    </source>
</evidence>
<feature type="compositionally biased region" description="Gly residues" evidence="1">
    <location>
        <begin position="726"/>
        <end position="737"/>
    </location>
</feature>
<feature type="region of interest" description="Disordered" evidence="1">
    <location>
        <begin position="725"/>
        <end position="767"/>
    </location>
</feature>
<dbReference type="Proteomes" id="UP001303473">
    <property type="component" value="Unassembled WGS sequence"/>
</dbReference>
<dbReference type="SUPFAM" id="SSF52047">
    <property type="entry name" value="RNI-like"/>
    <property type="match status" value="1"/>
</dbReference>
<protein>
    <recommendedName>
        <fullName evidence="4">F-box domain-containing protein</fullName>
    </recommendedName>
</protein>
<dbReference type="InterPro" id="IPR032675">
    <property type="entry name" value="LRR_dom_sf"/>
</dbReference>
<feature type="compositionally biased region" description="Low complexity" evidence="1">
    <location>
        <begin position="536"/>
        <end position="559"/>
    </location>
</feature>
<proteinExistence type="predicted"/>
<dbReference type="EMBL" id="MU853756">
    <property type="protein sequence ID" value="KAK3944986.1"/>
    <property type="molecule type" value="Genomic_DNA"/>
</dbReference>
<feature type="compositionally biased region" description="Basic and acidic residues" evidence="1">
    <location>
        <begin position="756"/>
        <end position="767"/>
    </location>
</feature>
<feature type="compositionally biased region" description="Gly residues" evidence="1">
    <location>
        <begin position="60"/>
        <end position="77"/>
    </location>
</feature>
<reference evidence="3" key="1">
    <citation type="journal article" date="2023" name="Mol. Phylogenet. Evol.">
        <title>Genome-scale phylogeny and comparative genomics of the fungal order Sordariales.</title>
        <authorList>
            <person name="Hensen N."/>
            <person name="Bonometti L."/>
            <person name="Westerberg I."/>
            <person name="Brannstrom I.O."/>
            <person name="Guillou S."/>
            <person name="Cros-Aarteil S."/>
            <person name="Calhoun S."/>
            <person name="Haridas S."/>
            <person name="Kuo A."/>
            <person name="Mondo S."/>
            <person name="Pangilinan J."/>
            <person name="Riley R."/>
            <person name="LaButti K."/>
            <person name="Andreopoulos B."/>
            <person name="Lipzen A."/>
            <person name="Chen C."/>
            <person name="Yan M."/>
            <person name="Daum C."/>
            <person name="Ng V."/>
            <person name="Clum A."/>
            <person name="Steindorff A."/>
            <person name="Ohm R.A."/>
            <person name="Martin F."/>
            <person name="Silar P."/>
            <person name="Natvig D.O."/>
            <person name="Lalanne C."/>
            <person name="Gautier V."/>
            <person name="Ament-Velasquez S.L."/>
            <person name="Kruys A."/>
            <person name="Hutchinson M.I."/>
            <person name="Powell A.J."/>
            <person name="Barry K."/>
            <person name="Miller A.N."/>
            <person name="Grigoriev I.V."/>
            <person name="Debuchy R."/>
            <person name="Gladieux P."/>
            <person name="Hiltunen Thoren M."/>
            <person name="Johannesson H."/>
        </authorList>
    </citation>
    <scope>NUCLEOTIDE SEQUENCE [LARGE SCALE GENOMIC DNA]</scope>
    <source>
        <strain evidence="3">CBS 340.73</strain>
    </source>
</reference>
<organism evidence="2 3">
    <name type="scientific">Diplogelasinospora grovesii</name>
    <dbReference type="NCBI Taxonomy" id="303347"/>
    <lineage>
        <taxon>Eukaryota</taxon>
        <taxon>Fungi</taxon>
        <taxon>Dikarya</taxon>
        <taxon>Ascomycota</taxon>
        <taxon>Pezizomycotina</taxon>
        <taxon>Sordariomycetes</taxon>
        <taxon>Sordariomycetidae</taxon>
        <taxon>Sordariales</taxon>
        <taxon>Diplogelasinosporaceae</taxon>
        <taxon>Diplogelasinospora</taxon>
    </lineage>
</organism>
<name>A0AAN6NFT3_9PEZI</name>
<feature type="region of interest" description="Disordered" evidence="1">
    <location>
        <begin position="1"/>
        <end position="77"/>
    </location>
</feature>
<sequence length="767" mass="82456">MQVIRRMKFFGRKKDKRKNEAGEMPGFGSSFDGNNTNGKGNHRSTFPGNGRRSKGHNGFNRGGGSGDDYDGGYGRSGGGSSPPYFEGSYYGGDDARKAAASGAVAFRPMATRASAMMLANFPATVLDRIFSFVCPHSNDQSYETCEQSATEDACMLCDLRDLAHCAAVSRKWRAEAVKLLYHSIRIDTVHYCDREIFLSERRKRRSFFDRNGEPEDTAQARLKLLSRTLREDPVRLGRLVQFFKTPYMLRESCQADLARTIAVTPNLRYIDLPEGMFMDDPAYLTLGLEVQARCRELRKMTYMGGAERSLQALATGNGGQFVWTKLEVLELIRTKVDSGILRLVLGRLGNLRALKISEADGIDDNVFVDNAMLPPFPALEELILTDTPGITDWGLRTWLMSMSAEMGKKLRVLTLNTTGVKVGPSLQELVAHLLTGLKHLSIKQSVAVAIPADAVAPLASNSLETLHFEITAAPGSPKFNLGAATSSYYSYLANSLLSGGLPNMRAVYVRDPGFPDLLLFGLPPPPIPGFSDSRRPASSGSSASGFSSSQFSNASLLSPQHNQGWPSPMGSPSYPPPSQPSQTFGHRQQGSLPSLSPPWQPGHNPRFSSNNPFAAAALQQTAGGGGGLGGVMNLPPRLEVFTKGDDELDWSFVKVNPGGVLPTARGGDSGNGRPLSSYGLGADVMGGSAAGWSSGAGARRSVFVSGAAAGVRGSGFLAVPTEQMGNIGGNKGRGLTGGNNKSDGEDLWPRPISSAGERKREKLDLWR</sequence>
<dbReference type="Gene3D" id="1.20.1280.50">
    <property type="match status" value="1"/>
</dbReference>
<evidence type="ECO:0000313" key="2">
    <source>
        <dbReference type="EMBL" id="KAK3944986.1"/>
    </source>
</evidence>
<evidence type="ECO:0000256" key="1">
    <source>
        <dbReference type="SAM" id="MobiDB-lite"/>
    </source>
</evidence>
<feature type="region of interest" description="Disordered" evidence="1">
    <location>
        <begin position="529"/>
        <end position="611"/>
    </location>
</feature>
<dbReference type="Gene3D" id="3.80.10.10">
    <property type="entry name" value="Ribonuclease Inhibitor"/>
    <property type="match status" value="1"/>
</dbReference>
<accession>A0AAN6NFT3</accession>
<gene>
    <name evidence="2" type="ORF">QBC46DRAFT_303644</name>
</gene>
<keyword evidence="3" id="KW-1185">Reference proteome</keyword>
<feature type="compositionally biased region" description="Polar residues" evidence="1">
    <location>
        <begin position="31"/>
        <end position="47"/>
    </location>
</feature>
<evidence type="ECO:0000313" key="3">
    <source>
        <dbReference type="Proteomes" id="UP001303473"/>
    </source>
</evidence>
<comment type="caution">
    <text evidence="2">The sequence shown here is derived from an EMBL/GenBank/DDBJ whole genome shotgun (WGS) entry which is preliminary data.</text>
</comment>
<dbReference type="AlphaFoldDB" id="A0AAN6NFT3"/>
<feature type="compositionally biased region" description="Basic residues" evidence="1">
    <location>
        <begin position="1"/>
        <end position="16"/>
    </location>
</feature>